<gene>
    <name evidence="2" type="ORF">DES32_1791</name>
</gene>
<evidence type="ECO:0000313" key="2">
    <source>
        <dbReference type="EMBL" id="REF88149.1"/>
    </source>
</evidence>
<dbReference type="AlphaFoldDB" id="A0A3D9Z487"/>
<dbReference type="Proteomes" id="UP000256900">
    <property type="component" value="Unassembled WGS sequence"/>
</dbReference>
<evidence type="ECO:0000256" key="1">
    <source>
        <dbReference type="SAM" id="SignalP"/>
    </source>
</evidence>
<dbReference type="EMBL" id="QUMO01000002">
    <property type="protein sequence ID" value="REF88149.1"/>
    <property type="molecule type" value="Genomic_DNA"/>
</dbReference>
<proteinExistence type="predicted"/>
<sequence>MRSGKAGLLLRAVLVIAALAFQNSESRAGPFSPLAGDWVGSGTLTMGGVGQRLRCRAIYIVSPRGESLRQFLRCASDSYVIAVDSDVTEIDGRLSGTWRELTSGASGTLTGLVHGPSVAGVVSGLGLSAKLSIYTRGRSQYASINLYGPSIAGVVVTFHRV</sequence>
<keyword evidence="1" id="KW-0732">Signal</keyword>
<comment type="caution">
    <text evidence="2">The sequence shown here is derived from an EMBL/GenBank/DDBJ whole genome shotgun (WGS) entry which is preliminary data.</text>
</comment>
<feature type="signal peptide" evidence="1">
    <location>
        <begin position="1"/>
        <end position="28"/>
    </location>
</feature>
<organism evidence="2 3">
    <name type="scientific">Methylovirgula ligni</name>
    <dbReference type="NCBI Taxonomy" id="569860"/>
    <lineage>
        <taxon>Bacteria</taxon>
        <taxon>Pseudomonadati</taxon>
        <taxon>Pseudomonadota</taxon>
        <taxon>Alphaproteobacteria</taxon>
        <taxon>Hyphomicrobiales</taxon>
        <taxon>Beijerinckiaceae</taxon>
        <taxon>Methylovirgula</taxon>
    </lineage>
</organism>
<reference evidence="2 3" key="1">
    <citation type="submission" date="2018-08" db="EMBL/GenBank/DDBJ databases">
        <title>Genomic Encyclopedia of Type Strains, Phase IV (KMG-IV): sequencing the most valuable type-strain genomes for metagenomic binning, comparative biology and taxonomic classification.</title>
        <authorList>
            <person name="Goeker M."/>
        </authorList>
    </citation>
    <scope>NUCLEOTIDE SEQUENCE [LARGE SCALE GENOMIC DNA]</scope>
    <source>
        <strain evidence="2 3">BW863</strain>
    </source>
</reference>
<evidence type="ECO:0008006" key="4">
    <source>
        <dbReference type="Google" id="ProtNLM"/>
    </source>
</evidence>
<dbReference type="OrthoDB" id="8137995at2"/>
<keyword evidence="3" id="KW-1185">Reference proteome</keyword>
<dbReference type="RefSeq" id="WP_115836258.1">
    <property type="nucleotide sequence ID" value="NZ_CP025086.1"/>
</dbReference>
<accession>A0A3D9Z487</accession>
<evidence type="ECO:0000313" key="3">
    <source>
        <dbReference type="Proteomes" id="UP000256900"/>
    </source>
</evidence>
<protein>
    <recommendedName>
        <fullName evidence="4">Protease inhibitor Inh</fullName>
    </recommendedName>
</protein>
<name>A0A3D9Z487_9HYPH</name>
<feature type="chain" id="PRO_5017668023" description="Protease inhibitor Inh" evidence="1">
    <location>
        <begin position="29"/>
        <end position="161"/>
    </location>
</feature>